<gene>
    <name evidence="1" type="ORF">DF3PB_2290001</name>
</gene>
<organism evidence="1">
    <name type="scientific">metagenome</name>
    <dbReference type="NCBI Taxonomy" id="256318"/>
    <lineage>
        <taxon>unclassified sequences</taxon>
        <taxon>metagenomes</taxon>
    </lineage>
</organism>
<reference evidence="1" key="1">
    <citation type="submission" date="2018-07" db="EMBL/GenBank/DDBJ databases">
        <authorList>
            <person name="Quirk P.G."/>
            <person name="Krulwich T.A."/>
        </authorList>
    </citation>
    <scope>NUCLEOTIDE SEQUENCE</scope>
</reference>
<dbReference type="EMBL" id="UIDG01000145">
    <property type="protein sequence ID" value="SUS05991.1"/>
    <property type="molecule type" value="Genomic_DNA"/>
</dbReference>
<name>A0A380TE91_9ZZZZ</name>
<evidence type="ECO:0000313" key="1">
    <source>
        <dbReference type="EMBL" id="SUS05991.1"/>
    </source>
</evidence>
<proteinExistence type="predicted"/>
<protein>
    <submittedName>
        <fullName evidence="1">Nitrate transporter</fullName>
    </submittedName>
</protein>
<sequence>MVRWRQAVRRPGDEAVIRAIFRPDVYRAALAGAPWEPDPMAAGPGIEASDELDLFDHRPFDPTNIDAYLA</sequence>
<accession>A0A380TE91</accession>
<dbReference type="AlphaFoldDB" id="A0A380TE91"/>
<dbReference type="Gene3D" id="3.40.190.10">
    <property type="entry name" value="Periplasmic binding protein-like II"/>
    <property type="match status" value="2"/>
</dbReference>